<dbReference type="Pfam" id="PF00425">
    <property type="entry name" value="Chorismate_bind"/>
    <property type="match status" value="1"/>
</dbReference>
<dbReference type="GO" id="GO:0004049">
    <property type="term" value="F:anthranilate synthase activity"/>
    <property type="evidence" value="ECO:0007669"/>
    <property type="project" value="UniProtKB-EC"/>
</dbReference>
<dbReference type="PRINTS" id="PR00095">
    <property type="entry name" value="ANTSNTHASEI"/>
</dbReference>
<evidence type="ECO:0000256" key="3">
    <source>
        <dbReference type="ARBA" id="ARBA00020653"/>
    </source>
</evidence>
<name>A0A1W6LKV1_9BACT</name>
<evidence type="ECO:0000313" key="12">
    <source>
        <dbReference type="Proteomes" id="UP000193334"/>
    </source>
</evidence>
<dbReference type="PANTHER" id="PTHR11236">
    <property type="entry name" value="AMINOBENZOATE/ANTHRANILATE SYNTHASE"/>
    <property type="match status" value="1"/>
</dbReference>
<evidence type="ECO:0000256" key="7">
    <source>
        <dbReference type="ARBA" id="ARBA00025634"/>
    </source>
</evidence>
<evidence type="ECO:0000259" key="9">
    <source>
        <dbReference type="Pfam" id="PF00425"/>
    </source>
</evidence>
<evidence type="ECO:0000256" key="8">
    <source>
        <dbReference type="ARBA" id="ARBA00047683"/>
    </source>
</evidence>
<comment type="function">
    <text evidence="7">Part of a heterotetrameric complex that catalyzes the two-step biosynthesis of anthranilate, an intermediate in the biosynthesis of L-tryptophan. In the first step, the glutamine-binding beta subunit (TrpG) of anthranilate synthase (AS) provides the glutamine amidotransferase activity which generates ammonia as a substrate that, along with chorismate, is used in the second step, catalyzed by the large alpha subunit of AS (TrpE) to produce anthranilate. In the absence of TrpG, TrpE can synthesize anthranilate directly from chorismate and high concentrations of ammonia.</text>
</comment>
<feature type="domain" description="Anthranilate synthase component I N-terminal" evidence="10">
    <location>
        <begin position="31"/>
        <end position="169"/>
    </location>
</feature>
<dbReference type="EMBL" id="CP021023">
    <property type="protein sequence ID" value="ARN56373.1"/>
    <property type="molecule type" value="Genomic_DNA"/>
</dbReference>
<comment type="subunit">
    <text evidence="2">Heterotetramer consisting of two non-identical subunits: a beta subunit (TrpG) and a large alpha subunit (TrpE).</text>
</comment>
<evidence type="ECO:0000256" key="5">
    <source>
        <dbReference type="ARBA" id="ARBA00022842"/>
    </source>
</evidence>
<dbReference type="GO" id="GO:0046872">
    <property type="term" value="F:metal ion binding"/>
    <property type="evidence" value="ECO:0007669"/>
    <property type="project" value="UniProtKB-KW"/>
</dbReference>
<protein>
    <recommendedName>
        <fullName evidence="3">Anthranilate synthase component 1</fullName>
    </recommendedName>
</protein>
<evidence type="ECO:0000256" key="6">
    <source>
        <dbReference type="ARBA" id="ARBA00023239"/>
    </source>
</evidence>
<dbReference type="KEGG" id="pbp:STSP1_00754"/>
<dbReference type="InterPro" id="IPR005801">
    <property type="entry name" value="ADC_synthase"/>
</dbReference>
<evidence type="ECO:0000256" key="1">
    <source>
        <dbReference type="ARBA" id="ARBA00001946"/>
    </source>
</evidence>
<evidence type="ECO:0000256" key="2">
    <source>
        <dbReference type="ARBA" id="ARBA00011575"/>
    </source>
</evidence>
<organism evidence="11 12">
    <name type="scientific">Sedimentisphaera salicampi</name>
    <dbReference type="NCBI Taxonomy" id="1941349"/>
    <lineage>
        <taxon>Bacteria</taxon>
        <taxon>Pseudomonadati</taxon>
        <taxon>Planctomycetota</taxon>
        <taxon>Phycisphaerae</taxon>
        <taxon>Sedimentisphaerales</taxon>
        <taxon>Sedimentisphaeraceae</taxon>
        <taxon>Sedimentisphaera</taxon>
    </lineage>
</organism>
<dbReference type="OrthoDB" id="9803598at2"/>
<dbReference type="InterPro" id="IPR006805">
    <property type="entry name" value="Anth_synth_I_N"/>
</dbReference>
<dbReference type="InterPro" id="IPR019999">
    <property type="entry name" value="Anth_synth_I-like"/>
</dbReference>
<feature type="domain" description="Chorismate-utilising enzyme C-terminal" evidence="9">
    <location>
        <begin position="225"/>
        <end position="478"/>
    </location>
</feature>
<comment type="cofactor">
    <cofactor evidence="1">
        <name>Mg(2+)</name>
        <dbReference type="ChEBI" id="CHEBI:18420"/>
    </cofactor>
</comment>
<dbReference type="Pfam" id="PF04715">
    <property type="entry name" value="Anth_synt_I_N"/>
    <property type="match status" value="1"/>
</dbReference>
<keyword evidence="5" id="KW-0460">Magnesium</keyword>
<evidence type="ECO:0000259" key="10">
    <source>
        <dbReference type="Pfam" id="PF04715"/>
    </source>
</evidence>
<dbReference type="InterPro" id="IPR015890">
    <property type="entry name" value="Chorismate_C"/>
</dbReference>
<evidence type="ECO:0000256" key="4">
    <source>
        <dbReference type="ARBA" id="ARBA00022723"/>
    </source>
</evidence>
<dbReference type="Gene3D" id="3.60.120.10">
    <property type="entry name" value="Anthranilate synthase"/>
    <property type="match status" value="1"/>
</dbReference>
<keyword evidence="12" id="KW-1185">Reference proteome</keyword>
<reference evidence="12" key="1">
    <citation type="submission" date="2017-04" db="EMBL/GenBank/DDBJ databases">
        <title>Comparative genomics and description of representatives of a novel lineage of planctomycetes thriving in anoxic sediments.</title>
        <authorList>
            <person name="Spring S."/>
            <person name="Bunk B."/>
            <person name="Sproer C."/>
        </authorList>
    </citation>
    <scope>NUCLEOTIDE SEQUENCE [LARGE SCALE GENOMIC DNA]</scope>
    <source>
        <strain evidence="12">ST-PulAB-D4</strain>
    </source>
</reference>
<dbReference type="SUPFAM" id="SSF56322">
    <property type="entry name" value="ADC synthase"/>
    <property type="match status" value="1"/>
</dbReference>
<gene>
    <name evidence="11" type="primary">trpE</name>
    <name evidence="11" type="ORF">STSP1_00754</name>
</gene>
<keyword evidence="6 11" id="KW-0456">Lyase</keyword>
<dbReference type="AlphaFoldDB" id="A0A1W6LKV1"/>
<comment type="catalytic activity">
    <reaction evidence="8">
        <text>chorismate + L-glutamine = anthranilate + pyruvate + L-glutamate + H(+)</text>
        <dbReference type="Rhea" id="RHEA:21732"/>
        <dbReference type="ChEBI" id="CHEBI:15361"/>
        <dbReference type="ChEBI" id="CHEBI:15378"/>
        <dbReference type="ChEBI" id="CHEBI:16567"/>
        <dbReference type="ChEBI" id="CHEBI:29748"/>
        <dbReference type="ChEBI" id="CHEBI:29985"/>
        <dbReference type="ChEBI" id="CHEBI:58359"/>
        <dbReference type="EC" id="4.1.3.27"/>
    </reaction>
</comment>
<evidence type="ECO:0000313" key="11">
    <source>
        <dbReference type="EMBL" id="ARN56373.1"/>
    </source>
</evidence>
<dbReference type="STRING" id="1941349.STSP1_00754"/>
<dbReference type="Proteomes" id="UP000193334">
    <property type="component" value="Chromosome"/>
</dbReference>
<sequence length="498" mass="55711">MNLDKFPDFDEFKKQFAENSVGVVCSEFLADMETPVSLFAKLYDAYQGRIFLLESVEGGDRWGKYSFIGIGVHKKVEVFAENVVITGTSGKETIAHEGRPFDVLRKISSEYNLAHISRIERMPAGLVGYMNYEMVSFFEKIPNKLEKDKSIACFVVPEVIISFDNSKHTSICAALAFKEEVSDPKQAYKQAADKVISVRHMLQTPAVSTIAKDDGDFSVKPTCGKEEFMEKVEKVKEHIAEGDIIQAVISHPFICEHRVSPLSLYRAQRYINPSPYMFFIDIDERTLVGSSPETMVRLENDKAFLKPIAGTRKRGASQQQDRKLADELLKDEKERAEHLMLVDLGRNDLGRIAQTGTVQVTDLMIVERYSHVMHLVSNVECNIRQQKDCFDLIRAAFPAGTLSGAPKVRAMEIIGEMEEEPRGPYGGCAGYISFNGDMDMAITIRTAVVEKDKVTVQAGAGIVADSDPESEYIETVNKSMSIQRALTFIEEVMLPGSH</sequence>
<dbReference type="GO" id="GO:0000162">
    <property type="term" value="P:L-tryptophan biosynthetic process"/>
    <property type="evidence" value="ECO:0007669"/>
    <property type="project" value="TreeGrafter"/>
</dbReference>
<dbReference type="PANTHER" id="PTHR11236:SF48">
    <property type="entry name" value="ISOCHORISMATE SYNTHASE MENF"/>
    <property type="match status" value="1"/>
</dbReference>
<keyword evidence="4" id="KW-0479">Metal-binding</keyword>
<proteinExistence type="predicted"/>
<dbReference type="RefSeq" id="WP_085755069.1">
    <property type="nucleotide sequence ID" value="NZ_CP021023.1"/>
</dbReference>
<accession>A0A1W6LKV1</accession>